<feature type="repeat" description="WD" evidence="3">
    <location>
        <begin position="79"/>
        <end position="120"/>
    </location>
</feature>
<dbReference type="Pfam" id="PF00400">
    <property type="entry name" value="WD40"/>
    <property type="match status" value="7"/>
</dbReference>
<accession>A0A9P6DQP1</accession>
<evidence type="ECO:0000256" key="2">
    <source>
        <dbReference type="ARBA" id="ARBA00022737"/>
    </source>
</evidence>
<evidence type="ECO:0000256" key="1">
    <source>
        <dbReference type="ARBA" id="ARBA00022574"/>
    </source>
</evidence>
<keyword evidence="1 3" id="KW-0853">WD repeat</keyword>
<feature type="repeat" description="WD" evidence="3">
    <location>
        <begin position="211"/>
        <end position="243"/>
    </location>
</feature>
<dbReference type="EMBL" id="MU129020">
    <property type="protein sequence ID" value="KAF9510232.1"/>
    <property type="molecule type" value="Genomic_DNA"/>
</dbReference>
<evidence type="ECO:0000313" key="5">
    <source>
        <dbReference type="EMBL" id="KAF9510232.1"/>
    </source>
</evidence>
<name>A0A9P6DQP1_9AGAM</name>
<evidence type="ECO:0008006" key="7">
    <source>
        <dbReference type="Google" id="ProtNLM"/>
    </source>
</evidence>
<dbReference type="InterPro" id="IPR011047">
    <property type="entry name" value="Quinoprotein_ADH-like_sf"/>
</dbReference>
<dbReference type="OrthoDB" id="10261640at2759"/>
<dbReference type="InterPro" id="IPR019775">
    <property type="entry name" value="WD40_repeat_CS"/>
</dbReference>
<dbReference type="PANTHER" id="PTHR19857:SF8">
    <property type="entry name" value="ANGIO-ASSOCIATED MIGRATORY CELL PROTEIN"/>
    <property type="match status" value="1"/>
</dbReference>
<comment type="caution">
    <text evidence="5">The sequence shown here is derived from an EMBL/GenBank/DDBJ whole genome shotgun (WGS) entry which is preliminary data.</text>
</comment>
<organism evidence="5 6">
    <name type="scientific">Hydnum rufescens UP504</name>
    <dbReference type="NCBI Taxonomy" id="1448309"/>
    <lineage>
        <taxon>Eukaryota</taxon>
        <taxon>Fungi</taxon>
        <taxon>Dikarya</taxon>
        <taxon>Basidiomycota</taxon>
        <taxon>Agaricomycotina</taxon>
        <taxon>Agaricomycetes</taxon>
        <taxon>Cantharellales</taxon>
        <taxon>Hydnaceae</taxon>
        <taxon>Hydnum</taxon>
    </lineage>
</organism>
<feature type="repeat" description="WD" evidence="3">
    <location>
        <begin position="353"/>
        <end position="396"/>
    </location>
</feature>
<evidence type="ECO:0000313" key="6">
    <source>
        <dbReference type="Proteomes" id="UP000886523"/>
    </source>
</evidence>
<dbReference type="CDD" id="cd00200">
    <property type="entry name" value="WD40"/>
    <property type="match status" value="1"/>
</dbReference>
<dbReference type="AlphaFoldDB" id="A0A9P6DQP1"/>
<dbReference type="InterPro" id="IPR051179">
    <property type="entry name" value="WD_repeat_multifunction"/>
</dbReference>
<dbReference type="Proteomes" id="UP000886523">
    <property type="component" value="Unassembled WGS sequence"/>
</dbReference>
<feature type="repeat" description="WD" evidence="3">
    <location>
        <begin position="121"/>
        <end position="152"/>
    </location>
</feature>
<feature type="repeat" description="WD" evidence="3">
    <location>
        <begin position="174"/>
        <end position="210"/>
    </location>
</feature>
<proteinExistence type="predicted"/>
<gene>
    <name evidence="5" type="ORF">BS47DRAFT_1348248</name>
</gene>
<reference evidence="5" key="1">
    <citation type="journal article" date="2020" name="Nat. Commun.">
        <title>Large-scale genome sequencing of mycorrhizal fungi provides insights into the early evolution of symbiotic traits.</title>
        <authorList>
            <person name="Miyauchi S."/>
            <person name="Kiss E."/>
            <person name="Kuo A."/>
            <person name="Drula E."/>
            <person name="Kohler A."/>
            <person name="Sanchez-Garcia M."/>
            <person name="Morin E."/>
            <person name="Andreopoulos B."/>
            <person name="Barry K.W."/>
            <person name="Bonito G."/>
            <person name="Buee M."/>
            <person name="Carver A."/>
            <person name="Chen C."/>
            <person name="Cichocki N."/>
            <person name="Clum A."/>
            <person name="Culley D."/>
            <person name="Crous P.W."/>
            <person name="Fauchery L."/>
            <person name="Girlanda M."/>
            <person name="Hayes R.D."/>
            <person name="Keri Z."/>
            <person name="LaButti K."/>
            <person name="Lipzen A."/>
            <person name="Lombard V."/>
            <person name="Magnuson J."/>
            <person name="Maillard F."/>
            <person name="Murat C."/>
            <person name="Nolan M."/>
            <person name="Ohm R.A."/>
            <person name="Pangilinan J."/>
            <person name="Pereira M.F."/>
            <person name="Perotto S."/>
            <person name="Peter M."/>
            <person name="Pfister S."/>
            <person name="Riley R."/>
            <person name="Sitrit Y."/>
            <person name="Stielow J.B."/>
            <person name="Szollosi G."/>
            <person name="Zifcakova L."/>
            <person name="Stursova M."/>
            <person name="Spatafora J.W."/>
            <person name="Tedersoo L."/>
            <person name="Vaario L.M."/>
            <person name="Yamada A."/>
            <person name="Yan M."/>
            <person name="Wang P."/>
            <person name="Xu J."/>
            <person name="Bruns T."/>
            <person name="Baldrian P."/>
            <person name="Vilgalys R."/>
            <person name="Dunand C."/>
            <person name="Henrissat B."/>
            <person name="Grigoriev I.V."/>
            <person name="Hibbett D."/>
            <person name="Nagy L.G."/>
            <person name="Martin F.M."/>
        </authorList>
    </citation>
    <scope>NUCLEOTIDE SEQUENCE</scope>
    <source>
        <strain evidence="5">UP504</strain>
    </source>
</reference>
<protein>
    <recommendedName>
        <fullName evidence="7">WD40 repeat-like protein</fullName>
    </recommendedName>
</protein>
<feature type="region of interest" description="Disordered" evidence="4">
    <location>
        <begin position="1"/>
        <end position="66"/>
    </location>
</feature>
<feature type="compositionally biased region" description="Acidic residues" evidence="4">
    <location>
        <begin position="15"/>
        <end position="25"/>
    </location>
</feature>
<dbReference type="SUPFAM" id="SSF50998">
    <property type="entry name" value="Quinoprotein alcohol dehydrogenase-like"/>
    <property type="match status" value="1"/>
</dbReference>
<dbReference type="PROSITE" id="PS50082">
    <property type="entry name" value="WD_REPEATS_2"/>
    <property type="match status" value="5"/>
</dbReference>
<keyword evidence="6" id="KW-1185">Reference proteome</keyword>
<keyword evidence="2" id="KW-0677">Repeat</keyword>
<evidence type="ECO:0000256" key="4">
    <source>
        <dbReference type="SAM" id="MobiDB-lite"/>
    </source>
</evidence>
<sequence>MAADHNLDAQNAAENEVEGGEEYLDPNDVLIEAPGDGDAYMEDPDDDEGDDRRGAEEDQQGPQEGDDEIVFEDNSIQQFPTHQKPVFAVAVHPTLPIAASGGEDDMGYLWDINDGQQIARLSGHTDSVSCTAFSADGTMVVTGGMDGKVRVWRKIASDPSGKQWEFLTEIVGPDEVMFLRWHPKGNVLLAGANDSTLWLWQLPSGKTLQVFAGHNGSVQAGDFTPDGKHIATGDGNGSLILWDPRSPAPLWKLTGADGRYSLKGGITALGINPSSSLVVVGGSAGGIRVVNLAKGTVVGALEGHDPGESIEAIEFLEFGAGASIGQGSGIMATGGTDGKICIWDLAVMKLRSTLQHDDAVTTLVSHPQPNGHILTSGSVDQTLKTWDARAGKLLQEHLGHQGPVFKAALTVDGEVVVSASDDGVCLVFNTT</sequence>
<dbReference type="InterPro" id="IPR015943">
    <property type="entry name" value="WD40/YVTN_repeat-like_dom_sf"/>
</dbReference>
<dbReference type="PRINTS" id="PR00320">
    <property type="entry name" value="GPROTEINBRPT"/>
</dbReference>
<dbReference type="InterPro" id="IPR020472">
    <property type="entry name" value="WD40_PAC1"/>
</dbReference>
<dbReference type="PROSITE" id="PS00678">
    <property type="entry name" value="WD_REPEATS_1"/>
    <property type="match status" value="1"/>
</dbReference>
<dbReference type="Gene3D" id="2.130.10.10">
    <property type="entry name" value="YVTN repeat-like/Quinoprotein amine dehydrogenase"/>
    <property type="match status" value="1"/>
</dbReference>
<dbReference type="InterPro" id="IPR001680">
    <property type="entry name" value="WD40_rpt"/>
</dbReference>
<dbReference type="PANTHER" id="PTHR19857">
    <property type="entry name" value="MITOCHONDRIAL DIVISION PROTEIN 1-RELATED"/>
    <property type="match status" value="1"/>
</dbReference>
<feature type="compositionally biased region" description="Acidic residues" evidence="4">
    <location>
        <begin position="39"/>
        <end position="49"/>
    </location>
</feature>
<dbReference type="PROSITE" id="PS50294">
    <property type="entry name" value="WD_REPEATS_REGION"/>
    <property type="match status" value="4"/>
</dbReference>
<evidence type="ECO:0000256" key="3">
    <source>
        <dbReference type="PROSITE-ProRule" id="PRU00221"/>
    </source>
</evidence>
<dbReference type="SMART" id="SM00320">
    <property type="entry name" value="WD40"/>
    <property type="match status" value="8"/>
</dbReference>